<feature type="domain" description="HTH LytTR-type" evidence="2">
    <location>
        <begin position="177"/>
        <end position="284"/>
    </location>
</feature>
<sequence length="289" mass="32931">MLRLLRQPYPFSDSPRRDFLFSLGVGTFVTLFLYAFQPFGLAQWRSGQKGWVLVGYGLVTFTMMLFLYFVLKRIWLRRVFREDNHTVGREILQVLAVLTLITIGNYGYSWAIFRGTTGSHTEEFARVMGYTLLIGIFPTAASVFFNYIYQLKKYSHPPQVPQRAESIPQAQQEPLRLVAENGKDSLALLPEALLYIEAADNYCEVVFEQSGQLRRELVRSSLSRLETQIFSDQLLRCHRSYLVNLGRVVKVTGNAQGYKLHLDAGGAIPVARRYNGAIVDRLKSESIGT</sequence>
<name>A0A840TKQ6_9BACT</name>
<dbReference type="Gene3D" id="2.40.50.1020">
    <property type="entry name" value="LytTr DNA-binding domain"/>
    <property type="match status" value="1"/>
</dbReference>
<dbReference type="GO" id="GO:0000156">
    <property type="term" value="F:phosphorelay response regulator activity"/>
    <property type="evidence" value="ECO:0007669"/>
    <property type="project" value="InterPro"/>
</dbReference>
<dbReference type="InterPro" id="IPR046947">
    <property type="entry name" value="LytR-like"/>
</dbReference>
<feature type="transmembrane region" description="Helical" evidence="1">
    <location>
        <begin position="91"/>
        <end position="108"/>
    </location>
</feature>
<evidence type="ECO:0000313" key="4">
    <source>
        <dbReference type="Proteomes" id="UP000557307"/>
    </source>
</evidence>
<organism evidence="3 4">
    <name type="scientific">Rhabdobacter roseus</name>
    <dbReference type="NCBI Taxonomy" id="1655419"/>
    <lineage>
        <taxon>Bacteria</taxon>
        <taxon>Pseudomonadati</taxon>
        <taxon>Bacteroidota</taxon>
        <taxon>Cytophagia</taxon>
        <taxon>Cytophagales</taxon>
        <taxon>Cytophagaceae</taxon>
        <taxon>Rhabdobacter</taxon>
    </lineage>
</organism>
<proteinExistence type="predicted"/>
<accession>A0A840TKQ6</accession>
<keyword evidence="1" id="KW-1133">Transmembrane helix</keyword>
<evidence type="ECO:0000313" key="3">
    <source>
        <dbReference type="EMBL" id="MBB5284766.1"/>
    </source>
</evidence>
<keyword evidence="1" id="KW-0812">Transmembrane</keyword>
<dbReference type="PANTHER" id="PTHR37299:SF1">
    <property type="entry name" value="STAGE 0 SPORULATION PROTEIN A HOMOLOG"/>
    <property type="match status" value="1"/>
</dbReference>
<dbReference type="InterPro" id="IPR007492">
    <property type="entry name" value="LytTR_DNA-bd_dom"/>
</dbReference>
<reference evidence="3 4" key="1">
    <citation type="submission" date="2020-08" db="EMBL/GenBank/DDBJ databases">
        <title>Genomic Encyclopedia of Type Strains, Phase IV (KMG-IV): sequencing the most valuable type-strain genomes for metagenomic binning, comparative biology and taxonomic classification.</title>
        <authorList>
            <person name="Goeker M."/>
        </authorList>
    </citation>
    <scope>NUCLEOTIDE SEQUENCE [LARGE SCALE GENOMIC DNA]</scope>
    <source>
        <strain evidence="3 4">DSM 105074</strain>
    </source>
</reference>
<dbReference type="AlphaFoldDB" id="A0A840TKQ6"/>
<dbReference type="GO" id="GO:0003677">
    <property type="term" value="F:DNA binding"/>
    <property type="evidence" value="ECO:0007669"/>
    <property type="project" value="InterPro"/>
</dbReference>
<gene>
    <name evidence="3" type="ORF">HNQ92_002914</name>
</gene>
<feature type="transmembrane region" description="Helical" evidence="1">
    <location>
        <begin position="20"/>
        <end position="39"/>
    </location>
</feature>
<evidence type="ECO:0000256" key="1">
    <source>
        <dbReference type="SAM" id="Phobius"/>
    </source>
</evidence>
<dbReference type="PROSITE" id="PS50930">
    <property type="entry name" value="HTH_LYTTR"/>
    <property type="match status" value="1"/>
</dbReference>
<dbReference type="Proteomes" id="UP000557307">
    <property type="component" value="Unassembled WGS sequence"/>
</dbReference>
<evidence type="ECO:0000259" key="2">
    <source>
        <dbReference type="PROSITE" id="PS50930"/>
    </source>
</evidence>
<dbReference type="Pfam" id="PF04397">
    <property type="entry name" value="LytTR"/>
    <property type="match status" value="1"/>
</dbReference>
<feature type="transmembrane region" description="Helical" evidence="1">
    <location>
        <begin position="128"/>
        <end position="149"/>
    </location>
</feature>
<feature type="transmembrane region" description="Helical" evidence="1">
    <location>
        <begin position="51"/>
        <end position="71"/>
    </location>
</feature>
<keyword evidence="1" id="KW-0472">Membrane</keyword>
<dbReference type="EMBL" id="JACHGF010000004">
    <property type="protein sequence ID" value="MBB5284766.1"/>
    <property type="molecule type" value="Genomic_DNA"/>
</dbReference>
<dbReference type="RefSeq" id="WP_184174727.1">
    <property type="nucleotide sequence ID" value="NZ_JACHGF010000004.1"/>
</dbReference>
<protein>
    <recommendedName>
        <fullName evidence="2">HTH LytTR-type domain-containing protein</fullName>
    </recommendedName>
</protein>
<dbReference type="SMART" id="SM00850">
    <property type="entry name" value="LytTR"/>
    <property type="match status" value="1"/>
</dbReference>
<dbReference type="PANTHER" id="PTHR37299">
    <property type="entry name" value="TRANSCRIPTIONAL REGULATOR-RELATED"/>
    <property type="match status" value="1"/>
</dbReference>
<keyword evidence="4" id="KW-1185">Reference proteome</keyword>
<comment type="caution">
    <text evidence="3">The sequence shown here is derived from an EMBL/GenBank/DDBJ whole genome shotgun (WGS) entry which is preliminary data.</text>
</comment>